<reference evidence="3" key="1">
    <citation type="journal article" date="2019" name="Int. J. Syst. Evol. Microbiol.">
        <title>The Global Catalogue of Microorganisms (GCM) 10K type strain sequencing project: providing services to taxonomists for standard genome sequencing and annotation.</title>
        <authorList>
            <consortium name="The Broad Institute Genomics Platform"/>
            <consortium name="The Broad Institute Genome Sequencing Center for Infectious Disease"/>
            <person name="Wu L."/>
            <person name="Ma J."/>
        </authorList>
    </citation>
    <scope>NUCLEOTIDE SEQUENCE [LARGE SCALE GENOMIC DNA]</scope>
    <source>
        <strain evidence="3">JCM 17494</strain>
    </source>
</reference>
<gene>
    <name evidence="2" type="ORF">GCM10022267_25770</name>
</gene>
<dbReference type="Gene3D" id="3.30.2250.10">
    <property type="entry name" value="Bifunctional DNA primase/polymerase domain"/>
    <property type="match status" value="1"/>
</dbReference>
<dbReference type="Proteomes" id="UP001500711">
    <property type="component" value="Unassembled WGS sequence"/>
</dbReference>
<evidence type="ECO:0000313" key="2">
    <source>
        <dbReference type="EMBL" id="GAA3638108.1"/>
    </source>
</evidence>
<organism evidence="2 3">
    <name type="scientific">Lentzea roselyniae</name>
    <dbReference type="NCBI Taxonomy" id="531940"/>
    <lineage>
        <taxon>Bacteria</taxon>
        <taxon>Bacillati</taxon>
        <taxon>Actinomycetota</taxon>
        <taxon>Actinomycetes</taxon>
        <taxon>Pseudonocardiales</taxon>
        <taxon>Pseudonocardiaceae</taxon>
        <taxon>Lentzea</taxon>
    </lineage>
</organism>
<keyword evidence="3" id="KW-1185">Reference proteome</keyword>
<dbReference type="InterPro" id="IPR015330">
    <property type="entry name" value="DNA_primase/pol_bifunc_N"/>
</dbReference>
<name>A0ABP7ARN6_9PSEU</name>
<dbReference type="SMART" id="SM00943">
    <property type="entry name" value="Prim-Pol"/>
    <property type="match status" value="1"/>
</dbReference>
<evidence type="ECO:0000313" key="3">
    <source>
        <dbReference type="Proteomes" id="UP001500711"/>
    </source>
</evidence>
<sequence length="294" mass="30652">MSNLMLAAALDVAGHGWPVFPLVIGGKAPAVKNWEQRATTDPERIRRGWTAGPYNIGLATGPAGLVVIDLDVVKPGEQAPDGQDLAGIRHGLEVLALLAEDAGQPLPTETFTVATPSGGLHLYFTAPADVEYRNTAGRLGWHIDTRAHGGYVVAPGSIVNGKPYEVTEAAPVVELFAWIADRLRPAPPPAPAAPIRLPSGDRRSKYLDAAIAAEVARVEGATAGARNEALYLAAVALGQLAAGGCLTEDEVRGTLTRAAAGYIAVDPGRRQYKVDATITSGLKAGAKRPRQVAA</sequence>
<dbReference type="CDD" id="cd04859">
    <property type="entry name" value="Prim_Pol"/>
    <property type="match status" value="1"/>
</dbReference>
<dbReference type="Pfam" id="PF09250">
    <property type="entry name" value="Prim-Pol"/>
    <property type="match status" value="1"/>
</dbReference>
<feature type="domain" description="DNA primase/polymerase bifunctional N-terminal" evidence="1">
    <location>
        <begin position="9"/>
        <end position="179"/>
    </location>
</feature>
<proteinExistence type="predicted"/>
<protein>
    <submittedName>
        <fullName evidence="2">Bifunctional DNA primase/polymerase</fullName>
    </submittedName>
</protein>
<dbReference type="SUPFAM" id="SSF56747">
    <property type="entry name" value="Prim-pol domain"/>
    <property type="match status" value="1"/>
</dbReference>
<dbReference type="EMBL" id="BAABBE010000006">
    <property type="protein sequence ID" value="GAA3638108.1"/>
    <property type="molecule type" value="Genomic_DNA"/>
</dbReference>
<dbReference type="RefSeq" id="WP_346129901.1">
    <property type="nucleotide sequence ID" value="NZ_BAABBE010000006.1"/>
</dbReference>
<evidence type="ECO:0000259" key="1">
    <source>
        <dbReference type="SMART" id="SM00943"/>
    </source>
</evidence>
<comment type="caution">
    <text evidence="2">The sequence shown here is derived from an EMBL/GenBank/DDBJ whole genome shotgun (WGS) entry which is preliminary data.</text>
</comment>
<accession>A0ABP7ARN6</accession>